<dbReference type="InterPro" id="IPR003141">
    <property type="entry name" value="Pol/His_phosphatase_N"/>
</dbReference>
<dbReference type="GO" id="GO:0035312">
    <property type="term" value="F:5'-3' DNA exonuclease activity"/>
    <property type="evidence" value="ECO:0007669"/>
    <property type="project" value="TreeGrafter"/>
</dbReference>
<dbReference type="InterPro" id="IPR016195">
    <property type="entry name" value="Pol/histidinol_Pase-like"/>
</dbReference>
<dbReference type="PANTHER" id="PTHR42924:SF3">
    <property type="entry name" value="POLYMERASE_HISTIDINOL PHOSPHATASE N-TERMINAL DOMAIN-CONTAINING PROTEIN"/>
    <property type="match status" value="1"/>
</dbReference>
<proteinExistence type="predicted"/>
<protein>
    <submittedName>
        <fullName evidence="1">Predicted metal-dependent phosphoesterase</fullName>
    </submittedName>
</protein>
<organism evidence="1 2">
    <name type="scientific">Rothia aeria</name>
    <dbReference type="NCBI Taxonomy" id="172042"/>
    <lineage>
        <taxon>Bacteria</taxon>
        <taxon>Bacillati</taxon>
        <taxon>Actinomycetota</taxon>
        <taxon>Actinomycetes</taxon>
        <taxon>Micrococcales</taxon>
        <taxon>Micrococcaceae</taxon>
        <taxon>Rothia</taxon>
    </lineage>
</organism>
<dbReference type="KEGG" id="raj:RA11412_2368"/>
<sequence>MTERYDLHIHSNISDGTQPLTELVPLIRDAGLAGFALTDHDTARGWPQAAELAVEYGLDFLPGGEFSCRYSYRDEQGHERTKSVHLLGYGYDPDYPQLRDEMKRLLDDRLSRARRMADRLAADYPLTWDDVLAQSSDGENTVFGRPHLADALVAVGAAENRADAFDNILHVNGPYHVHQQSMDPLEAIRLVRAAGGVPVVAHPMSEERGPALPLEYLGKMVEAGLAGVEVYHRENSEPNRARLLEFARERELLVTGSSDYHGAGKPNQLGEYTTSRETVEAIRAQISR</sequence>
<dbReference type="RefSeq" id="WP_128087981.1">
    <property type="nucleotide sequence ID" value="NZ_CBDEQU010000003.1"/>
</dbReference>
<dbReference type="GeneID" id="93862596"/>
<keyword evidence="2" id="KW-1185">Reference proteome</keyword>
<name>A0A2Z5R1Q0_9MICC</name>
<dbReference type="Proteomes" id="UP000250241">
    <property type="component" value="Chromosome"/>
</dbReference>
<dbReference type="PANTHER" id="PTHR42924">
    <property type="entry name" value="EXONUCLEASE"/>
    <property type="match status" value="1"/>
</dbReference>
<dbReference type="CDD" id="cd07438">
    <property type="entry name" value="PHP_HisPPase_AMP"/>
    <property type="match status" value="1"/>
</dbReference>
<dbReference type="InterPro" id="IPR052018">
    <property type="entry name" value="PHP_domain"/>
</dbReference>
<evidence type="ECO:0000313" key="2">
    <source>
        <dbReference type="Proteomes" id="UP000250241"/>
    </source>
</evidence>
<dbReference type="SUPFAM" id="SSF89550">
    <property type="entry name" value="PHP domain-like"/>
    <property type="match status" value="1"/>
</dbReference>
<dbReference type="Pfam" id="PF02811">
    <property type="entry name" value="PHP"/>
    <property type="match status" value="1"/>
</dbReference>
<evidence type="ECO:0000313" key="1">
    <source>
        <dbReference type="EMBL" id="BAV88667.1"/>
    </source>
</evidence>
<accession>A0A2Z5R1Q0</accession>
<dbReference type="Gene3D" id="1.10.150.650">
    <property type="match status" value="1"/>
</dbReference>
<dbReference type="GO" id="GO:0004534">
    <property type="term" value="F:5'-3' RNA exonuclease activity"/>
    <property type="evidence" value="ECO:0007669"/>
    <property type="project" value="TreeGrafter"/>
</dbReference>
<dbReference type="SMART" id="SM00481">
    <property type="entry name" value="POLIIIAc"/>
    <property type="match status" value="1"/>
</dbReference>
<dbReference type="Gene3D" id="3.20.20.140">
    <property type="entry name" value="Metal-dependent hydrolases"/>
    <property type="match status" value="1"/>
</dbReference>
<dbReference type="AlphaFoldDB" id="A0A2Z5R1Q0"/>
<dbReference type="InterPro" id="IPR004013">
    <property type="entry name" value="PHP_dom"/>
</dbReference>
<gene>
    <name evidence="1" type="ORF">RA11412_2368</name>
</gene>
<reference evidence="1 2" key="1">
    <citation type="submission" date="2016-10" db="EMBL/GenBank/DDBJ databases">
        <title>Genome sequence of Rothia aeria strain JCM11412.</title>
        <authorList>
            <person name="Nambu T."/>
        </authorList>
    </citation>
    <scope>NUCLEOTIDE SEQUENCE [LARGE SCALE GENOMIC DNA]</scope>
    <source>
        <strain evidence="1 2">JCM 11412</strain>
    </source>
</reference>
<dbReference type="EMBL" id="AP017895">
    <property type="protein sequence ID" value="BAV88667.1"/>
    <property type="molecule type" value="Genomic_DNA"/>
</dbReference>